<dbReference type="InterPro" id="IPR036291">
    <property type="entry name" value="NAD(P)-bd_dom_sf"/>
</dbReference>
<dbReference type="GO" id="GO:0051287">
    <property type="term" value="F:NAD binding"/>
    <property type="evidence" value="ECO:0007669"/>
    <property type="project" value="InterPro"/>
</dbReference>
<sequence length="324" mass="33312">MVSSPLVLVTSRSFSTGDLDLAGELAVAGCRIATGPSNHDLDPLRPLLAEATAWIAGTGPVTAAHLDAAPGLQIVARYGVGVEAVDLAAAAERGVLVTNTPGANTGAVADHAVTLVLAALRDVAAGDRGVRAGRWTVQRTRELGALTVGIVGLGRIGRAVASRFRGFGSTLLGFDPWVRPADLEPLGIAAVDLETLARRSDVISLHAPGEQTLVDEGLLSVVRPGLILVNTARATLVDETALAAALRAGRLRRYASDVLGSEAGAQANPLLADDLQDRTVFTPHSAAQTVEAVDGMGRGAVDAVLAHLRGERPPNLVPPPEGPR</sequence>
<dbReference type="Pfam" id="PF02826">
    <property type="entry name" value="2-Hacid_dh_C"/>
    <property type="match status" value="1"/>
</dbReference>
<dbReference type="PROSITE" id="PS00065">
    <property type="entry name" value="D_2_HYDROXYACID_DH_1"/>
    <property type="match status" value="1"/>
</dbReference>
<comment type="similarity">
    <text evidence="1 3">Belongs to the D-isomer specific 2-hydroxyacid dehydrogenase family.</text>
</comment>
<dbReference type="InterPro" id="IPR006139">
    <property type="entry name" value="D-isomer_2_OHA_DH_cat_dom"/>
</dbReference>
<evidence type="ECO:0000259" key="5">
    <source>
        <dbReference type="Pfam" id="PF02826"/>
    </source>
</evidence>
<feature type="domain" description="D-isomer specific 2-hydroxyacid dehydrogenase NAD-binding" evidence="5">
    <location>
        <begin position="114"/>
        <end position="286"/>
    </location>
</feature>
<evidence type="ECO:0000256" key="1">
    <source>
        <dbReference type="ARBA" id="ARBA00005854"/>
    </source>
</evidence>
<proteinExistence type="inferred from homology"/>
<dbReference type="PANTHER" id="PTHR10996:SF283">
    <property type="entry name" value="GLYOXYLATE_HYDROXYPYRUVATE REDUCTASE B"/>
    <property type="match status" value="1"/>
</dbReference>
<dbReference type="GO" id="GO:0005829">
    <property type="term" value="C:cytosol"/>
    <property type="evidence" value="ECO:0007669"/>
    <property type="project" value="TreeGrafter"/>
</dbReference>
<reference evidence="6" key="1">
    <citation type="submission" date="2020-02" db="EMBL/GenBank/DDBJ databases">
        <authorList>
            <person name="Meier V. D."/>
        </authorList>
    </citation>
    <scope>NUCLEOTIDE SEQUENCE</scope>
    <source>
        <strain evidence="6">AVDCRST_MAG61</strain>
    </source>
</reference>
<dbReference type="EC" id="1.1.1.95" evidence="6"/>
<gene>
    <name evidence="6" type="ORF">AVDCRST_MAG61-2587</name>
</gene>
<keyword evidence="2 3" id="KW-0560">Oxidoreductase</keyword>
<dbReference type="EMBL" id="CADCTT010000320">
    <property type="protein sequence ID" value="CAA9325784.1"/>
    <property type="molecule type" value="Genomic_DNA"/>
</dbReference>
<dbReference type="GO" id="GO:0030267">
    <property type="term" value="F:glyoxylate reductase (NADPH) activity"/>
    <property type="evidence" value="ECO:0007669"/>
    <property type="project" value="TreeGrafter"/>
</dbReference>
<dbReference type="GO" id="GO:0004617">
    <property type="term" value="F:phosphoglycerate dehydrogenase activity"/>
    <property type="evidence" value="ECO:0007669"/>
    <property type="project" value="UniProtKB-EC"/>
</dbReference>
<evidence type="ECO:0000259" key="4">
    <source>
        <dbReference type="Pfam" id="PF00389"/>
    </source>
</evidence>
<dbReference type="GO" id="GO:0016618">
    <property type="term" value="F:hydroxypyruvate reductase [NAD(P)H] activity"/>
    <property type="evidence" value="ECO:0007669"/>
    <property type="project" value="TreeGrafter"/>
</dbReference>
<evidence type="ECO:0000313" key="6">
    <source>
        <dbReference type="EMBL" id="CAA9325784.1"/>
    </source>
</evidence>
<dbReference type="SUPFAM" id="SSF51735">
    <property type="entry name" value="NAD(P)-binding Rossmann-fold domains"/>
    <property type="match status" value="1"/>
</dbReference>
<dbReference type="InterPro" id="IPR050223">
    <property type="entry name" value="D-isomer_2-hydroxyacid_DH"/>
</dbReference>
<organism evidence="6">
    <name type="scientific">uncultured Friedmanniella sp</name>
    <dbReference type="NCBI Taxonomy" id="335381"/>
    <lineage>
        <taxon>Bacteria</taxon>
        <taxon>Bacillati</taxon>
        <taxon>Actinomycetota</taxon>
        <taxon>Actinomycetes</taxon>
        <taxon>Propionibacteriales</taxon>
        <taxon>Nocardioidaceae</taxon>
        <taxon>Friedmanniella</taxon>
        <taxon>environmental samples</taxon>
    </lineage>
</organism>
<accession>A0A6J4L8X8</accession>
<dbReference type="Gene3D" id="3.40.50.720">
    <property type="entry name" value="NAD(P)-binding Rossmann-like Domain"/>
    <property type="match status" value="2"/>
</dbReference>
<feature type="domain" description="D-isomer specific 2-hydroxyacid dehydrogenase catalytic" evidence="4">
    <location>
        <begin position="49"/>
        <end position="317"/>
    </location>
</feature>
<dbReference type="AlphaFoldDB" id="A0A6J4L8X8"/>
<dbReference type="PANTHER" id="PTHR10996">
    <property type="entry name" value="2-HYDROXYACID DEHYDROGENASE-RELATED"/>
    <property type="match status" value="1"/>
</dbReference>
<dbReference type="SUPFAM" id="SSF52283">
    <property type="entry name" value="Formate/glycerate dehydrogenase catalytic domain-like"/>
    <property type="match status" value="1"/>
</dbReference>
<dbReference type="InterPro" id="IPR029752">
    <property type="entry name" value="D-isomer_DH_CS1"/>
</dbReference>
<dbReference type="InterPro" id="IPR006140">
    <property type="entry name" value="D-isomer_DH_NAD-bd"/>
</dbReference>
<evidence type="ECO:0000256" key="3">
    <source>
        <dbReference type="RuleBase" id="RU003719"/>
    </source>
</evidence>
<dbReference type="Pfam" id="PF00389">
    <property type="entry name" value="2-Hacid_dh"/>
    <property type="match status" value="1"/>
</dbReference>
<protein>
    <submittedName>
        <fullName evidence="6">D-3-phosphoglycerate dehydrogenase</fullName>
        <ecNumber evidence="6">1.1.1.95</ecNumber>
    </submittedName>
</protein>
<name>A0A6J4L8X8_9ACTN</name>
<evidence type="ECO:0000256" key="2">
    <source>
        <dbReference type="ARBA" id="ARBA00023002"/>
    </source>
</evidence>